<keyword evidence="4" id="KW-1185">Reference proteome</keyword>
<name>A0ABR8KNU8_9SPHN</name>
<organism evidence="3 4">
    <name type="scientific">Erythrobacter rubeus</name>
    <dbReference type="NCBI Taxonomy" id="2760803"/>
    <lineage>
        <taxon>Bacteria</taxon>
        <taxon>Pseudomonadati</taxon>
        <taxon>Pseudomonadota</taxon>
        <taxon>Alphaproteobacteria</taxon>
        <taxon>Sphingomonadales</taxon>
        <taxon>Erythrobacteraceae</taxon>
        <taxon>Erythrobacter/Porphyrobacter group</taxon>
        <taxon>Erythrobacter</taxon>
    </lineage>
</organism>
<dbReference type="EMBL" id="JACXLC010000001">
    <property type="protein sequence ID" value="MBD2841514.1"/>
    <property type="molecule type" value="Genomic_DNA"/>
</dbReference>
<feature type="transmembrane region" description="Helical" evidence="2">
    <location>
        <begin position="29"/>
        <end position="45"/>
    </location>
</feature>
<gene>
    <name evidence="3" type="ORF">IB285_04480</name>
</gene>
<reference evidence="3 4" key="1">
    <citation type="submission" date="2020-09" db="EMBL/GenBank/DDBJ databases">
        <authorList>
            <person name="Yoon J.-W."/>
        </authorList>
    </citation>
    <scope>NUCLEOTIDE SEQUENCE [LARGE SCALE GENOMIC DNA]</scope>
    <source>
        <strain evidence="3 4">KMU-140</strain>
    </source>
</reference>
<evidence type="ECO:0000256" key="1">
    <source>
        <dbReference type="SAM" id="MobiDB-lite"/>
    </source>
</evidence>
<accession>A0ABR8KNU8</accession>
<keyword evidence="2" id="KW-0812">Transmembrane</keyword>
<dbReference type="RefSeq" id="WP_190787052.1">
    <property type="nucleotide sequence ID" value="NZ_JACXLC010000001.1"/>
</dbReference>
<protein>
    <recommendedName>
        <fullName evidence="5">DUF4239 domain-containing protein</fullName>
    </recommendedName>
</protein>
<evidence type="ECO:0008006" key="5">
    <source>
        <dbReference type="Google" id="ProtNLM"/>
    </source>
</evidence>
<feature type="transmembrane region" description="Helical" evidence="2">
    <location>
        <begin position="264"/>
        <end position="283"/>
    </location>
</feature>
<keyword evidence="2" id="KW-0472">Membrane</keyword>
<proteinExistence type="predicted"/>
<sequence>MSISTSRPDNFADTSLHQSEEYRRAKRNVLLWGVLTVVVATGTAGSEDIVGLGSLTYGLSFSPKLLVLGSCFILAFMTIGYWRAEQRMLAHNTPLMRASGIGGEIDALRELSNRANTVLGALEGLEHKKDAFSLVFEQLNDPDQFEKLRVADQAKNQVYEWENFRDNVGQKQRGSDGVTQEKRIRLMLKDIYDWVPTALTELTRKQHRLTLELVKKSLENADQNHPGESANWVSQVGALASDITGFADAIGERYRRYFFWHDRFPVIALTIFAIFIAAARLFIPQSFYSALDYAFPSEQVEQASSVKASPPDGGPKAIEAGRGELPVNPTATPAAISEMQ</sequence>
<feature type="transmembrane region" description="Helical" evidence="2">
    <location>
        <begin position="65"/>
        <end position="82"/>
    </location>
</feature>
<evidence type="ECO:0000256" key="2">
    <source>
        <dbReference type="SAM" id="Phobius"/>
    </source>
</evidence>
<dbReference type="Proteomes" id="UP000635384">
    <property type="component" value="Unassembled WGS sequence"/>
</dbReference>
<feature type="region of interest" description="Disordered" evidence="1">
    <location>
        <begin position="302"/>
        <end position="340"/>
    </location>
</feature>
<evidence type="ECO:0000313" key="4">
    <source>
        <dbReference type="Proteomes" id="UP000635384"/>
    </source>
</evidence>
<comment type="caution">
    <text evidence="3">The sequence shown here is derived from an EMBL/GenBank/DDBJ whole genome shotgun (WGS) entry which is preliminary data.</text>
</comment>
<keyword evidence="2" id="KW-1133">Transmembrane helix</keyword>
<evidence type="ECO:0000313" key="3">
    <source>
        <dbReference type="EMBL" id="MBD2841514.1"/>
    </source>
</evidence>